<evidence type="ECO:0000313" key="2">
    <source>
        <dbReference type="Proteomes" id="UP000663671"/>
    </source>
</evidence>
<proteinExistence type="predicted"/>
<evidence type="ECO:0000313" key="1">
    <source>
        <dbReference type="EMBL" id="QSS62923.1"/>
    </source>
</evidence>
<gene>
    <name evidence="1" type="ORF">I7I51_02666</name>
</gene>
<dbReference type="Proteomes" id="UP000663671">
    <property type="component" value="Chromosome 7"/>
</dbReference>
<dbReference type="AlphaFoldDB" id="A0A8A1MDY6"/>
<accession>A0A8A1MDY6</accession>
<dbReference type="VEuPathDB" id="FungiDB:I7I51_02666"/>
<dbReference type="OrthoDB" id="10504753at2759"/>
<reference evidence="1" key="1">
    <citation type="submission" date="2021-01" db="EMBL/GenBank/DDBJ databases">
        <title>Chromosome-level genome assembly of a human fungal pathogen reveals clustering of transcriptionally co-regulated genes.</title>
        <authorList>
            <person name="Voorhies M."/>
            <person name="Cohen S."/>
            <person name="Shea T.P."/>
            <person name="Petrus S."/>
            <person name="Munoz J.F."/>
            <person name="Poplawski S."/>
            <person name="Goldman W.E."/>
            <person name="Michael T."/>
            <person name="Cuomo C.A."/>
            <person name="Sil A."/>
            <person name="Beyhan S."/>
        </authorList>
    </citation>
    <scope>NUCLEOTIDE SEQUENCE</scope>
    <source>
        <strain evidence="1">WU24</strain>
    </source>
</reference>
<dbReference type="EMBL" id="CP069112">
    <property type="protein sequence ID" value="QSS62923.1"/>
    <property type="molecule type" value="Genomic_DNA"/>
</dbReference>
<name>A0A8A1MDY6_AJECA</name>
<protein>
    <submittedName>
        <fullName evidence="1">Uncharacterized protein</fullName>
    </submittedName>
</protein>
<sequence>MAVFKGIPRMLDKYLFPFSIPLLKSWENEPIFFFAQTPGTVDVRGDEPPNPIPPTIWASCFLIDLEGVVDWTLPSDLPGYFTQYLTSGNTIYSNLLIKSSTSRQIGVSKG</sequence>
<organism evidence="1 2">
    <name type="scientific">Ajellomyces capsulatus</name>
    <name type="common">Darling's disease fungus</name>
    <name type="synonym">Histoplasma capsulatum</name>
    <dbReference type="NCBI Taxonomy" id="5037"/>
    <lineage>
        <taxon>Eukaryota</taxon>
        <taxon>Fungi</taxon>
        <taxon>Dikarya</taxon>
        <taxon>Ascomycota</taxon>
        <taxon>Pezizomycotina</taxon>
        <taxon>Eurotiomycetes</taxon>
        <taxon>Eurotiomycetidae</taxon>
        <taxon>Onygenales</taxon>
        <taxon>Ajellomycetaceae</taxon>
        <taxon>Histoplasma</taxon>
    </lineage>
</organism>